<feature type="chain" id="PRO_5023044223" description="Cysteine-rich protein" evidence="1">
    <location>
        <begin position="23"/>
        <end position="91"/>
    </location>
</feature>
<dbReference type="AlphaFoldDB" id="A0A5C2RU85"/>
<proteinExistence type="predicted"/>
<reference evidence="2" key="1">
    <citation type="journal article" date="2018" name="Genome Biol. Evol.">
        <title>Genomics and development of Lentinus tigrinus, a white-rot wood-decaying mushroom with dimorphic fruiting bodies.</title>
        <authorList>
            <person name="Wu B."/>
            <person name="Xu Z."/>
            <person name="Knudson A."/>
            <person name="Carlson A."/>
            <person name="Chen N."/>
            <person name="Kovaka S."/>
            <person name="LaButti K."/>
            <person name="Lipzen A."/>
            <person name="Pennachio C."/>
            <person name="Riley R."/>
            <person name="Schakwitz W."/>
            <person name="Umezawa K."/>
            <person name="Ohm R.A."/>
            <person name="Grigoriev I.V."/>
            <person name="Nagy L.G."/>
            <person name="Gibbons J."/>
            <person name="Hibbett D."/>
        </authorList>
    </citation>
    <scope>NUCLEOTIDE SEQUENCE [LARGE SCALE GENOMIC DNA]</scope>
    <source>
        <strain evidence="2">ALCF2SS1-6</strain>
    </source>
</reference>
<keyword evidence="3" id="KW-1185">Reference proteome</keyword>
<protein>
    <recommendedName>
        <fullName evidence="4">Cysteine-rich protein</fullName>
    </recommendedName>
</protein>
<name>A0A5C2RU85_9APHY</name>
<dbReference type="STRING" id="1328759.A0A5C2RU85"/>
<dbReference type="PANTHER" id="PTHR37475:SF1">
    <property type="entry name" value="ZYGOTE-SPECIFIC PROTEIN"/>
    <property type="match status" value="1"/>
</dbReference>
<accession>A0A5C2RU85</accession>
<evidence type="ECO:0000313" key="2">
    <source>
        <dbReference type="EMBL" id="RPD54077.1"/>
    </source>
</evidence>
<organism evidence="2 3">
    <name type="scientific">Lentinus tigrinus ALCF2SS1-6</name>
    <dbReference type="NCBI Taxonomy" id="1328759"/>
    <lineage>
        <taxon>Eukaryota</taxon>
        <taxon>Fungi</taxon>
        <taxon>Dikarya</taxon>
        <taxon>Basidiomycota</taxon>
        <taxon>Agaricomycotina</taxon>
        <taxon>Agaricomycetes</taxon>
        <taxon>Polyporales</taxon>
        <taxon>Polyporaceae</taxon>
        <taxon>Lentinus</taxon>
    </lineage>
</organism>
<sequence>MKLSATLSALALALYALPSAHASLVGYGICQTGCNTLAVACYAAAGFTFGTVTAGAGTPAAILACNVALGYRSWSGVAYGASEASPALWSQ</sequence>
<evidence type="ECO:0008006" key="4">
    <source>
        <dbReference type="Google" id="ProtNLM"/>
    </source>
</evidence>
<keyword evidence="1" id="KW-0732">Signal</keyword>
<feature type="signal peptide" evidence="1">
    <location>
        <begin position="1"/>
        <end position="22"/>
    </location>
</feature>
<evidence type="ECO:0000256" key="1">
    <source>
        <dbReference type="SAM" id="SignalP"/>
    </source>
</evidence>
<dbReference type="EMBL" id="ML122311">
    <property type="protein sequence ID" value="RPD54077.1"/>
    <property type="molecule type" value="Genomic_DNA"/>
</dbReference>
<gene>
    <name evidence="2" type="ORF">L227DRAFT_372897</name>
</gene>
<dbReference type="OrthoDB" id="10063670at2759"/>
<dbReference type="PANTHER" id="PTHR37475">
    <property type="entry name" value="ZYGOTE-SPECIFIC CLASS V COPY B GENE PROTEIN"/>
    <property type="match status" value="1"/>
</dbReference>
<evidence type="ECO:0000313" key="3">
    <source>
        <dbReference type="Proteomes" id="UP000313359"/>
    </source>
</evidence>
<dbReference type="Proteomes" id="UP000313359">
    <property type="component" value="Unassembled WGS sequence"/>
</dbReference>